<dbReference type="AlphaFoldDB" id="A0A2U8GMM7"/>
<dbReference type="RefSeq" id="WP_108948160.1">
    <property type="nucleotide sequence ID" value="NZ_CP022187.1"/>
</dbReference>
<dbReference type="InterPro" id="IPR036291">
    <property type="entry name" value="NAD(P)-bd_dom_sf"/>
</dbReference>
<evidence type="ECO:0000313" key="4">
    <source>
        <dbReference type="Proteomes" id="UP000244930"/>
    </source>
</evidence>
<gene>
    <name evidence="3" type="ORF">CEW83_03850</name>
</gene>
<dbReference type="PRINTS" id="PR00081">
    <property type="entry name" value="GDHRDH"/>
</dbReference>
<organism evidence="3 4">
    <name type="scientific">Parazoarcus communis</name>
    <dbReference type="NCBI Taxonomy" id="41977"/>
    <lineage>
        <taxon>Bacteria</taxon>
        <taxon>Pseudomonadati</taxon>
        <taxon>Pseudomonadota</taxon>
        <taxon>Betaproteobacteria</taxon>
        <taxon>Rhodocyclales</taxon>
        <taxon>Zoogloeaceae</taxon>
        <taxon>Parazoarcus</taxon>
    </lineage>
</organism>
<dbReference type="EMBL" id="CP022187">
    <property type="protein sequence ID" value="AWI74453.1"/>
    <property type="molecule type" value="Genomic_DNA"/>
</dbReference>
<dbReference type="FunFam" id="3.40.50.720:FF:000084">
    <property type="entry name" value="Short-chain dehydrogenase reductase"/>
    <property type="match status" value="1"/>
</dbReference>
<accession>A0A2U8GMM7</accession>
<reference evidence="3 4" key="1">
    <citation type="submission" date="2017-06" db="EMBL/GenBank/DDBJ databases">
        <title>Azoarcus.</title>
        <authorList>
            <person name="Woo J.-H."/>
            <person name="Kim H.-S."/>
        </authorList>
    </citation>
    <scope>NUCLEOTIDE SEQUENCE [LARGE SCALE GENOMIC DNA]</scope>
    <source>
        <strain evidence="3 4">TSPY31</strain>
    </source>
</reference>
<dbReference type="Gene3D" id="3.40.50.720">
    <property type="entry name" value="NAD(P)-binding Rossmann-like Domain"/>
    <property type="match status" value="1"/>
</dbReference>
<name>A0A2U8GMM7_9RHOO</name>
<dbReference type="KEGG" id="acom:CEW83_03850"/>
<protein>
    <submittedName>
        <fullName evidence="3">3-hydroxyacyl-CoA dehydrogenase</fullName>
    </submittedName>
</protein>
<dbReference type="Pfam" id="PF00106">
    <property type="entry name" value="adh_short"/>
    <property type="match status" value="1"/>
</dbReference>
<dbReference type="Proteomes" id="UP000244930">
    <property type="component" value="Chromosome"/>
</dbReference>
<dbReference type="InterPro" id="IPR020904">
    <property type="entry name" value="Sc_DH/Rdtase_CS"/>
</dbReference>
<keyword evidence="4" id="KW-1185">Reference proteome</keyword>
<proteinExistence type="inferred from homology"/>
<evidence type="ECO:0000256" key="2">
    <source>
        <dbReference type="RuleBase" id="RU000363"/>
    </source>
</evidence>
<sequence length="269" mass="27028">MSITFDTSSSSTLPLSGRHAVVTGAGSGIGEAIAQELARLGATLTLVGRRAEPLEAARAKLAGQGHGVVAADITDHAGIAAAFASAAAERGAISILVNNAGAAKSAPAGKTSPRLWNEMLTVNLTGTFNCTQAVLAGMQAARWGRIVNIASTAGLVGYAYVSAYSAAKHGVIGFTRSLALEVAKQGITVNAVCPGYTDTPLLGGAVDNIVVKTGRSSDEAKTTLAASNPQGRLVQPEDVARTVGWLCLPGSEAIHGQSIPVAGGEVMAG</sequence>
<evidence type="ECO:0000256" key="1">
    <source>
        <dbReference type="ARBA" id="ARBA00006484"/>
    </source>
</evidence>
<dbReference type="PRINTS" id="PR00080">
    <property type="entry name" value="SDRFAMILY"/>
</dbReference>
<dbReference type="PANTHER" id="PTHR42879:SF2">
    <property type="entry name" value="3-OXOACYL-[ACYL-CARRIER-PROTEIN] REDUCTASE FABG"/>
    <property type="match status" value="1"/>
</dbReference>
<dbReference type="PROSITE" id="PS00061">
    <property type="entry name" value="ADH_SHORT"/>
    <property type="match status" value="1"/>
</dbReference>
<dbReference type="CDD" id="cd05233">
    <property type="entry name" value="SDR_c"/>
    <property type="match status" value="1"/>
</dbReference>
<dbReference type="PANTHER" id="PTHR42879">
    <property type="entry name" value="3-OXOACYL-(ACYL-CARRIER-PROTEIN) REDUCTASE"/>
    <property type="match status" value="1"/>
</dbReference>
<dbReference type="InterPro" id="IPR050259">
    <property type="entry name" value="SDR"/>
</dbReference>
<dbReference type="InterPro" id="IPR002347">
    <property type="entry name" value="SDR_fam"/>
</dbReference>
<dbReference type="SUPFAM" id="SSF51735">
    <property type="entry name" value="NAD(P)-binding Rossmann-fold domains"/>
    <property type="match status" value="1"/>
</dbReference>
<evidence type="ECO:0000313" key="3">
    <source>
        <dbReference type="EMBL" id="AWI74453.1"/>
    </source>
</evidence>
<dbReference type="GO" id="GO:0032787">
    <property type="term" value="P:monocarboxylic acid metabolic process"/>
    <property type="evidence" value="ECO:0007669"/>
    <property type="project" value="UniProtKB-ARBA"/>
</dbReference>
<comment type="similarity">
    <text evidence="1 2">Belongs to the short-chain dehydrogenases/reductases (SDR) family.</text>
</comment>